<keyword evidence="2" id="KW-1185">Reference proteome</keyword>
<evidence type="ECO:0000313" key="1">
    <source>
        <dbReference type="EMBL" id="RSU08650.1"/>
    </source>
</evidence>
<proteinExistence type="predicted"/>
<accession>A0A430AKK6</accession>
<dbReference type="AlphaFoldDB" id="A0A430AKK6"/>
<dbReference type="RefSeq" id="WP_126823452.1">
    <property type="nucleotide sequence ID" value="NZ_JBHLWU010000001.1"/>
</dbReference>
<comment type="caution">
    <text evidence="1">The sequence shown here is derived from an EMBL/GenBank/DDBJ whole genome shotgun (WGS) entry which is preliminary data.</text>
</comment>
<reference evidence="1 2" key="1">
    <citation type="submission" date="2017-05" db="EMBL/GenBank/DDBJ databases">
        <title>Vagococcus spp. assemblies.</title>
        <authorList>
            <person name="Gulvik C.A."/>
        </authorList>
    </citation>
    <scope>NUCLEOTIDE SEQUENCE [LARGE SCALE GENOMIC DNA]</scope>
    <source>
        <strain evidence="1 2">DSM 24756</strain>
    </source>
</reference>
<organism evidence="1 2">
    <name type="scientific">Vagococcus entomophilus</name>
    <dbReference type="NCBI Taxonomy" id="1160095"/>
    <lineage>
        <taxon>Bacteria</taxon>
        <taxon>Bacillati</taxon>
        <taxon>Bacillota</taxon>
        <taxon>Bacilli</taxon>
        <taxon>Lactobacillales</taxon>
        <taxon>Enterococcaceae</taxon>
        <taxon>Vagococcus</taxon>
    </lineage>
</organism>
<sequence length="86" mass="10265">MIENTQYYRFPVSEYEEISKQFIQLEAWAEALAFVEDATYPIFDRDSENMTNPTKAGAYLFHLFYQDYIQLIQKMSKTIDHLPLEN</sequence>
<dbReference type="Proteomes" id="UP000288669">
    <property type="component" value="Unassembled WGS sequence"/>
</dbReference>
<gene>
    <name evidence="1" type="ORF">CBF30_05335</name>
</gene>
<name>A0A430AKK6_9ENTE</name>
<dbReference type="EMBL" id="NGJZ01000001">
    <property type="protein sequence ID" value="RSU08650.1"/>
    <property type="molecule type" value="Genomic_DNA"/>
</dbReference>
<evidence type="ECO:0000313" key="2">
    <source>
        <dbReference type="Proteomes" id="UP000288669"/>
    </source>
</evidence>
<protein>
    <submittedName>
        <fullName evidence="1">Uncharacterized protein</fullName>
    </submittedName>
</protein>